<dbReference type="Gene3D" id="3.40.190.80">
    <property type="match status" value="1"/>
</dbReference>
<evidence type="ECO:0000256" key="2">
    <source>
        <dbReference type="PIRSR" id="PIRSR600760-2"/>
    </source>
</evidence>
<comment type="cofactor">
    <cofactor evidence="2">
        <name>Mg(2+)</name>
        <dbReference type="ChEBI" id="CHEBI:18420"/>
    </cofactor>
</comment>
<dbReference type="Gene3D" id="3.30.540.10">
    <property type="entry name" value="Fructose-1,6-Bisphosphatase, subunit A, domain 1"/>
    <property type="match status" value="1"/>
</dbReference>
<reference evidence="3 4" key="1">
    <citation type="submission" date="2019-12" db="EMBL/GenBank/DDBJ databases">
        <authorList>
            <person name="Lee S.D."/>
        </authorList>
    </citation>
    <scope>NUCLEOTIDE SEQUENCE [LARGE SCALE GENOMIC DNA]</scope>
    <source>
        <strain evidence="3 4">GH1-50</strain>
    </source>
</reference>
<evidence type="ECO:0000313" key="4">
    <source>
        <dbReference type="Proteomes" id="UP000480350"/>
    </source>
</evidence>
<accession>A0A7C9MWV9</accession>
<feature type="binding site" evidence="2">
    <location>
        <position position="226"/>
    </location>
    <ligand>
        <name>Mg(2+)</name>
        <dbReference type="ChEBI" id="CHEBI:18420"/>
        <label>1</label>
        <note>catalytic</note>
    </ligand>
</feature>
<organism evidence="3 4">
    <name type="scientific">Kangsaoukella pontilimi</name>
    <dbReference type="NCBI Taxonomy" id="2691042"/>
    <lineage>
        <taxon>Bacteria</taxon>
        <taxon>Pseudomonadati</taxon>
        <taxon>Pseudomonadota</taxon>
        <taxon>Alphaproteobacteria</taxon>
        <taxon>Rhodobacterales</taxon>
        <taxon>Paracoccaceae</taxon>
        <taxon>Kangsaoukella</taxon>
    </lineage>
</organism>
<dbReference type="EMBL" id="WUPT01000002">
    <property type="protein sequence ID" value="MXQ08640.1"/>
    <property type="molecule type" value="Genomic_DNA"/>
</dbReference>
<name>A0A7C9MWV9_9RHOB</name>
<dbReference type="PRINTS" id="PR00377">
    <property type="entry name" value="IMPHPHTASES"/>
</dbReference>
<proteinExistence type="inferred from homology"/>
<evidence type="ECO:0000313" key="3">
    <source>
        <dbReference type="EMBL" id="MXQ08640.1"/>
    </source>
</evidence>
<dbReference type="GO" id="GO:0007165">
    <property type="term" value="P:signal transduction"/>
    <property type="evidence" value="ECO:0007669"/>
    <property type="project" value="TreeGrafter"/>
</dbReference>
<protein>
    <submittedName>
        <fullName evidence="3">Inositol monophosphatase</fullName>
    </submittedName>
</protein>
<dbReference type="GO" id="GO:0008934">
    <property type="term" value="F:inositol monophosphate 1-phosphatase activity"/>
    <property type="evidence" value="ECO:0007669"/>
    <property type="project" value="TreeGrafter"/>
</dbReference>
<comment type="caution">
    <text evidence="3">The sequence shown here is derived from an EMBL/GenBank/DDBJ whole genome shotgun (WGS) entry which is preliminary data.</text>
</comment>
<reference evidence="3 4" key="2">
    <citation type="submission" date="2020-03" db="EMBL/GenBank/DDBJ databases">
        <title>Kangsaoukella pontilimi gen. nov., sp. nov., a new member of the family Rhodobacteraceae isolated from a tidal mudflat.</title>
        <authorList>
            <person name="Kim I.S."/>
        </authorList>
    </citation>
    <scope>NUCLEOTIDE SEQUENCE [LARGE SCALE GENOMIC DNA]</scope>
    <source>
        <strain evidence="3 4">GH1-50</strain>
    </source>
</reference>
<feature type="binding site" evidence="2">
    <location>
        <position position="73"/>
    </location>
    <ligand>
        <name>Mg(2+)</name>
        <dbReference type="ChEBI" id="CHEBI:18420"/>
        <label>1</label>
        <note>catalytic</note>
    </ligand>
</feature>
<dbReference type="Pfam" id="PF00459">
    <property type="entry name" value="Inositol_P"/>
    <property type="match status" value="1"/>
</dbReference>
<dbReference type="GO" id="GO:0046872">
    <property type="term" value="F:metal ion binding"/>
    <property type="evidence" value="ECO:0007669"/>
    <property type="project" value="UniProtKB-KW"/>
</dbReference>
<evidence type="ECO:0000256" key="1">
    <source>
        <dbReference type="ARBA" id="ARBA00009759"/>
    </source>
</evidence>
<keyword evidence="2" id="KW-0479">Metal-binding</keyword>
<dbReference type="Proteomes" id="UP000480350">
    <property type="component" value="Unassembled WGS sequence"/>
</dbReference>
<comment type="similarity">
    <text evidence="1">Belongs to the inositol monophosphatase superfamily.</text>
</comment>
<feature type="binding site" evidence="2">
    <location>
        <position position="96"/>
    </location>
    <ligand>
        <name>Mg(2+)</name>
        <dbReference type="ChEBI" id="CHEBI:18420"/>
        <label>1</label>
        <note>catalytic</note>
    </ligand>
</feature>
<dbReference type="SUPFAM" id="SSF56655">
    <property type="entry name" value="Carbohydrate phosphatase"/>
    <property type="match status" value="1"/>
</dbReference>
<sequence>MSVFDAEAEARLMAATRDIAAEEILPRFRALDAGEIDTKSAPDDLVTIADRESERRLEEAVSAILPGAVTFGEEGISEGRTRLADLGDAELSVVVDPVDGTWNFANGLSVFGVILAVMERGRTLWGGIYDPIGDDWMVARRGHGAWSITRDGRRTALSLAGGAEKVGQAHALVPAFMFTGDRRRQILTTSADFARSGNYRCSAHEYRLLAGGRVDTILTASLNPWDHSAGALIVEEAGGVARLLDGRAYDPTIRSGNLLTARNEALWADAARRFAFLV</sequence>
<dbReference type="GO" id="GO:0006020">
    <property type="term" value="P:inositol metabolic process"/>
    <property type="evidence" value="ECO:0007669"/>
    <property type="project" value="TreeGrafter"/>
</dbReference>
<dbReference type="PANTHER" id="PTHR20854:SF4">
    <property type="entry name" value="INOSITOL-1-MONOPHOSPHATASE-RELATED"/>
    <property type="match status" value="1"/>
</dbReference>
<dbReference type="AlphaFoldDB" id="A0A7C9MWV9"/>
<dbReference type="RefSeq" id="WP_160764552.1">
    <property type="nucleotide sequence ID" value="NZ_WUPT01000002.1"/>
</dbReference>
<dbReference type="PANTHER" id="PTHR20854">
    <property type="entry name" value="INOSITOL MONOPHOSPHATASE"/>
    <property type="match status" value="1"/>
</dbReference>
<gene>
    <name evidence="3" type="ORF">GQ651_12360</name>
</gene>
<dbReference type="InterPro" id="IPR000760">
    <property type="entry name" value="Inositol_monophosphatase-like"/>
</dbReference>
<feature type="binding site" evidence="2">
    <location>
        <position position="99"/>
    </location>
    <ligand>
        <name>Mg(2+)</name>
        <dbReference type="ChEBI" id="CHEBI:18420"/>
        <label>1</label>
        <note>catalytic</note>
    </ligand>
</feature>
<keyword evidence="2" id="KW-0460">Magnesium</keyword>
<keyword evidence="4" id="KW-1185">Reference proteome</keyword>